<accession>A0A1Q8EBY0</accession>
<protein>
    <submittedName>
        <fullName evidence="2">Uncharacterized protein</fullName>
    </submittedName>
</protein>
<reference evidence="2" key="2">
    <citation type="submission" date="2016-12" db="EMBL/GenBank/DDBJ databases">
        <authorList>
            <person name="Song W.-J."/>
            <person name="Kurnit D.M."/>
        </authorList>
    </citation>
    <scope>NUCLEOTIDE SEQUENCE [LARGE SCALE GENOMIC DNA]</scope>
    <source>
        <strain evidence="2">ATCC 51725</strain>
    </source>
</reference>
<dbReference type="OrthoDB" id="2235646at2"/>
<reference evidence="4" key="1">
    <citation type="submission" date="2016-12" db="EMBL/GenBank/DDBJ databases">
        <authorList>
            <person name="Gulvik C.A."/>
        </authorList>
    </citation>
    <scope>NUCLEOTIDE SEQUENCE [LARGE SCALE GENOMIC DNA]</scope>
    <source>
        <strain evidence="4">ATCC 51725</strain>
    </source>
</reference>
<name>A0A1Q8EBY0_STRAI</name>
<keyword evidence="4" id="KW-1185">Reference proteome</keyword>
<sequence length="132" mass="16278">MERGSLEELRGSIRQKEQGLIAQEEDYYRAKRRLAESMRDLDDRHRRLADALGQEQEKMKCLLFHHDARPEAAAHFERKVRELQDESDWAYRKRLHALEEEMEQSRRRFYQERDQLEVELHDLRRQYHERTN</sequence>
<feature type="coiled-coil region" evidence="1">
    <location>
        <begin position="95"/>
        <end position="126"/>
    </location>
</feature>
<dbReference type="EMBL" id="MSJL01000039">
    <property type="protein sequence ID" value="OLF49300.1"/>
    <property type="molecule type" value="Genomic_DNA"/>
</dbReference>
<evidence type="ECO:0000313" key="2">
    <source>
        <dbReference type="EMBL" id="OLF49300.1"/>
    </source>
</evidence>
<dbReference type="EMBL" id="UHEN01000001">
    <property type="protein sequence ID" value="SUN04821.1"/>
    <property type="molecule type" value="Genomic_DNA"/>
</dbReference>
<keyword evidence="1" id="KW-0175">Coiled coil</keyword>
<evidence type="ECO:0000313" key="5">
    <source>
        <dbReference type="Proteomes" id="UP000255213"/>
    </source>
</evidence>
<gene>
    <name evidence="2" type="ORF">BU200_08000</name>
    <name evidence="3" type="ORF">NCTC12957_00020</name>
</gene>
<evidence type="ECO:0000313" key="4">
    <source>
        <dbReference type="Proteomes" id="UP000186437"/>
    </source>
</evidence>
<reference evidence="3 5" key="3">
    <citation type="submission" date="2018-06" db="EMBL/GenBank/DDBJ databases">
        <authorList>
            <consortium name="Pathogen Informatics"/>
            <person name="Doyle S."/>
        </authorList>
    </citation>
    <scope>NUCLEOTIDE SEQUENCE [LARGE SCALE GENOMIC DNA]</scope>
    <source>
        <strain evidence="3 5">NCTC12957</strain>
    </source>
</reference>
<proteinExistence type="predicted"/>
<organism evidence="2 4">
    <name type="scientific">Streptococcus acidominimus</name>
    <dbReference type="NCBI Taxonomy" id="1326"/>
    <lineage>
        <taxon>Bacteria</taxon>
        <taxon>Bacillati</taxon>
        <taxon>Bacillota</taxon>
        <taxon>Bacilli</taxon>
        <taxon>Lactobacillales</taxon>
        <taxon>Streptococcaceae</taxon>
        <taxon>Streptococcus</taxon>
    </lineage>
</organism>
<dbReference type="Proteomes" id="UP000186437">
    <property type="component" value="Unassembled WGS sequence"/>
</dbReference>
<dbReference type="RefSeq" id="WP_075099667.1">
    <property type="nucleotide sequence ID" value="NZ_MSJL01000039.1"/>
</dbReference>
<feature type="coiled-coil region" evidence="1">
    <location>
        <begin position="6"/>
        <end position="58"/>
    </location>
</feature>
<dbReference type="AlphaFoldDB" id="A0A1Q8EBY0"/>
<evidence type="ECO:0000313" key="3">
    <source>
        <dbReference type="EMBL" id="SUN04821.1"/>
    </source>
</evidence>
<dbReference type="Proteomes" id="UP000255213">
    <property type="component" value="Unassembled WGS sequence"/>
</dbReference>
<evidence type="ECO:0000256" key="1">
    <source>
        <dbReference type="SAM" id="Coils"/>
    </source>
</evidence>